<evidence type="ECO:0000313" key="5">
    <source>
        <dbReference type="RefSeq" id="XP_018452286.1"/>
    </source>
</evidence>
<name>A0A6J0KXS9_RAPSA</name>
<sequence length="446" mass="50371">MLSLILHGRKSLELQRCRTLRFAVNPLQDSSAFSSASAATLRKGHNFTVSTYLIESLGFTTKLAESISKKVTFEERANAQSVLSLLRRYKFRDSHISSIITNYPRLLTLDAERSLAPKLDFLKSRGASTSELTEILSKVPKILRIKKDKTLSRYYDFVREIVHSDKISSELLPPPHGPNRIRNVFALRQLGVPQDLLFPLLVSENGTANGKERFQESLKKVLELGFDPATSKFVQALRMLYQMSEKTIEEKVSVYKKLGLSVEDVWGMFKRWPTFMTNSEKKIAQTFETFGKCGLVEQEILSAFKKFPQCIGASEHDCVGTFLGLGFSKDEVAVIVKRLPHCISYSAEMVKRKTEFLVEEMKWPLKAVVSYPAVLGMSMEKRLVPRCDVIKALMSKGLIGSGEPPPVGSSLACTDELFLRRYVRKHGDDEELVAELMALFRGRRVS</sequence>
<dbReference type="Proteomes" id="UP000504610">
    <property type="component" value="Chromosome 9"/>
</dbReference>
<keyword evidence="2" id="KW-0806">Transcription termination</keyword>
<dbReference type="GO" id="GO:0006353">
    <property type="term" value="P:DNA-templated transcription termination"/>
    <property type="evidence" value="ECO:0007669"/>
    <property type="project" value="UniProtKB-KW"/>
</dbReference>
<dbReference type="PANTHER" id="PTHR13068">
    <property type="entry name" value="CGI-12 PROTEIN-RELATED"/>
    <property type="match status" value="1"/>
</dbReference>
<protein>
    <submittedName>
        <fullName evidence="5">Uncharacterized protein LOC108823554 isoform X1</fullName>
    </submittedName>
</protein>
<keyword evidence="2" id="KW-0804">Transcription</keyword>
<dbReference type="Gene3D" id="1.25.70.10">
    <property type="entry name" value="Transcription termination factor 3, mitochondrial"/>
    <property type="match status" value="2"/>
</dbReference>
<reference evidence="4" key="1">
    <citation type="journal article" date="2019" name="Database">
        <title>The radish genome database (RadishGD): an integrated information resource for radish genomics.</title>
        <authorList>
            <person name="Yu H.J."/>
            <person name="Baek S."/>
            <person name="Lee Y.J."/>
            <person name="Cho A."/>
            <person name="Mun J.H."/>
        </authorList>
    </citation>
    <scope>NUCLEOTIDE SEQUENCE [LARGE SCALE GENOMIC DNA]</scope>
    <source>
        <strain evidence="4">cv. WK10039</strain>
    </source>
</reference>
<dbReference type="OrthoDB" id="637682at2759"/>
<accession>A0A6J0KXS9</accession>
<keyword evidence="2" id="KW-0805">Transcription regulation</keyword>
<evidence type="ECO:0000256" key="2">
    <source>
        <dbReference type="ARBA" id="ARBA00022472"/>
    </source>
</evidence>
<dbReference type="GO" id="GO:0005737">
    <property type="term" value="C:cytoplasm"/>
    <property type="evidence" value="ECO:0007669"/>
    <property type="project" value="UniProtKB-ARBA"/>
</dbReference>
<reference evidence="5" key="2">
    <citation type="submission" date="2025-08" db="UniProtKB">
        <authorList>
            <consortium name="RefSeq"/>
        </authorList>
    </citation>
    <scope>IDENTIFICATION</scope>
    <source>
        <tissue evidence="5">Leaf</tissue>
    </source>
</reference>
<evidence type="ECO:0000256" key="1">
    <source>
        <dbReference type="ARBA" id="ARBA00007692"/>
    </source>
</evidence>
<keyword evidence="3" id="KW-0809">Transit peptide</keyword>
<dbReference type="GO" id="GO:0003676">
    <property type="term" value="F:nucleic acid binding"/>
    <property type="evidence" value="ECO:0007669"/>
    <property type="project" value="InterPro"/>
</dbReference>
<dbReference type="SMART" id="SM00733">
    <property type="entry name" value="Mterf"/>
    <property type="match status" value="7"/>
</dbReference>
<evidence type="ECO:0000313" key="4">
    <source>
        <dbReference type="Proteomes" id="UP000504610"/>
    </source>
</evidence>
<dbReference type="InterPro" id="IPR038538">
    <property type="entry name" value="MTERF_sf"/>
</dbReference>
<gene>
    <name evidence="5" type="primary">LOC108823554</name>
</gene>
<keyword evidence="4" id="KW-1185">Reference proteome</keyword>
<organism evidence="4 5">
    <name type="scientific">Raphanus sativus</name>
    <name type="common">Radish</name>
    <name type="synonym">Raphanus raphanistrum var. sativus</name>
    <dbReference type="NCBI Taxonomy" id="3726"/>
    <lineage>
        <taxon>Eukaryota</taxon>
        <taxon>Viridiplantae</taxon>
        <taxon>Streptophyta</taxon>
        <taxon>Embryophyta</taxon>
        <taxon>Tracheophyta</taxon>
        <taxon>Spermatophyta</taxon>
        <taxon>Magnoliopsida</taxon>
        <taxon>eudicotyledons</taxon>
        <taxon>Gunneridae</taxon>
        <taxon>Pentapetalae</taxon>
        <taxon>rosids</taxon>
        <taxon>malvids</taxon>
        <taxon>Brassicales</taxon>
        <taxon>Brassicaceae</taxon>
        <taxon>Brassiceae</taxon>
        <taxon>Raphanus</taxon>
    </lineage>
</organism>
<dbReference type="GeneID" id="108823554"/>
<dbReference type="RefSeq" id="XP_018452286.1">
    <property type="nucleotide sequence ID" value="XM_018596784.2"/>
</dbReference>
<dbReference type="Pfam" id="PF02536">
    <property type="entry name" value="mTERF"/>
    <property type="match status" value="1"/>
</dbReference>
<dbReference type="InterPro" id="IPR003690">
    <property type="entry name" value="MTERF"/>
</dbReference>
<dbReference type="FunFam" id="1.25.70.10:FF:000033">
    <property type="entry name" value="F19K23.4 protein"/>
    <property type="match status" value="1"/>
</dbReference>
<dbReference type="PANTHER" id="PTHR13068:SF220">
    <property type="entry name" value="F8K4.20 PROTEIN-RELATED"/>
    <property type="match status" value="1"/>
</dbReference>
<dbReference type="AlphaFoldDB" id="A0A6J0KXS9"/>
<evidence type="ECO:0000256" key="3">
    <source>
        <dbReference type="ARBA" id="ARBA00022946"/>
    </source>
</evidence>
<proteinExistence type="inferred from homology"/>
<comment type="similarity">
    <text evidence="1">Belongs to the mTERF family.</text>
</comment>